<comment type="caution">
    <text evidence="1">The sequence shown here is derived from an EMBL/GenBank/DDBJ whole genome shotgun (WGS) entry which is preliminary data.</text>
</comment>
<organism evidence="1 2">
    <name type="scientific">Roseivirga seohaensis</name>
    <dbReference type="NCBI Taxonomy" id="1914963"/>
    <lineage>
        <taxon>Bacteria</taxon>
        <taxon>Pseudomonadati</taxon>
        <taxon>Bacteroidota</taxon>
        <taxon>Cytophagia</taxon>
        <taxon>Cytophagales</taxon>
        <taxon>Roseivirgaceae</taxon>
        <taxon>Roseivirga</taxon>
    </lineage>
</organism>
<reference evidence="1 2" key="1">
    <citation type="submission" date="2016-01" db="EMBL/GenBank/DDBJ databases">
        <title>Genome sequencing of Roseivirga seohaensis SW-152.</title>
        <authorList>
            <person name="Selvaratnam C."/>
            <person name="Thevarajoo S."/>
            <person name="Goh K.M."/>
            <person name="Ee R."/>
            <person name="Chan K.-G."/>
            <person name="Chong C.S."/>
        </authorList>
    </citation>
    <scope>NUCLEOTIDE SEQUENCE [LARGE SCALE GENOMIC DNA]</scope>
    <source>
        <strain evidence="1 2">SW-152</strain>
    </source>
</reference>
<protein>
    <submittedName>
        <fullName evidence="1">Uncharacterized protein</fullName>
    </submittedName>
</protein>
<gene>
    <name evidence="1" type="ORF">AWW67_14915</name>
</gene>
<name>A0A150Y377_9BACT</name>
<dbReference type="EMBL" id="LRPB01000003">
    <property type="protein sequence ID" value="KYG85421.1"/>
    <property type="molecule type" value="Genomic_DNA"/>
</dbReference>
<evidence type="ECO:0000313" key="1">
    <source>
        <dbReference type="EMBL" id="KYG85421.1"/>
    </source>
</evidence>
<dbReference type="AlphaFoldDB" id="A0A150Y377"/>
<dbReference type="RefSeq" id="WP_062299847.1">
    <property type="nucleotide sequence ID" value="NZ_LRPB01000003.1"/>
</dbReference>
<evidence type="ECO:0000313" key="2">
    <source>
        <dbReference type="Proteomes" id="UP000075663"/>
    </source>
</evidence>
<proteinExistence type="predicted"/>
<accession>A0A150Y377</accession>
<dbReference type="Proteomes" id="UP000075663">
    <property type="component" value="Unassembled WGS sequence"/>
</dbReference>
<sequence>MNDKRIAELLESIADEFNVKLDNYSDSVLLVVTNKSIIQSDKLRLLLEISKGASVSALNTNIKLSLTVSNFESSDFTIKMNNGISRLLSKKRFVVLGDGGNKFAQYWISELKKSSVSGLRSFNASAKNDTFILKVKTPYLNTLEQVLSILLIHFRIE</sequence>